<feature type="transmembrane region" description="Helical" evidence="6">
    <location>
        <begin position="6"/>
        <end position="25"/>
    </location>
</feature>
<sequence>MRIILALAVTIFCLMMFLLLLRIKAREHKNIVNRMEYFSGNAVKLRQQQLRQRQRKKVKGQFRDIVRKAAQKVQNIQKGNQLDFKMQQADWPLLGSEFEVILVIFGAFCAILTLAVTLKPWIALAAGLAGVILGIIVLDISIKRRQKAFTNQLGDMLTMVANALRAGFSFMQAFELIAREMDAPIGREVQKVVNEVNVGGTLETALENMQKRVESPDFELVVTAVLIQRQVGGNLAQILDTISGTIQERVRMRREVMALTAQGRMSGIVLALLPVALGVFLTTVSPDYMRPLFEETAGQIAIAVAVVMEIIGFLVIRKIVDIKV</sequence>
<evidence type="ECO:0000256" key="6">
    <source>
        <dbReference type="SAM" id="Phobius"/>
    </source>
</evidence>
<proteinExistence type="predicted"/>
<keyword evidence="3 6" id="KW-0812">Transmembrane</keyword>
<dbReference type="PANTHER" id="PTHR35007">
    <property type="entry name" value="INTEGRAL MEMBRANE PROTEIN-RELATED"/>
    <property type="match status" value="1"/>
</dbReference>
<dbReference type="InterPro" id="IPR042094">
    <property type="entry name" value="T2SS_GspF_sf"/>
</dbReference>
<name>A0A5D6W322_9FIRM</name>
<evidence type="ECO:0000256" key="3">
    <source>
        <dbReference type="ARBA" id="ARBA00022692"/>
    </source>
</evidence>
<feature type="transmembrane region" description="Helical" evidence="6">
    <location>
        <begin position="91"/>
        <end position="115"/>
    </location>
</feature>
<dbReference type="EMBL" id="VTOY01000006">
    <property type="protein sequence ID" value="TYZ22257.1"/>
    <property type="molecule type" value="Genomic_DNA"/>
</dbReference>
<dbReference type="InterPro" id="IPR018076">
    <property type="entry name" value="T2SS_GspF_dom"/>
</dbReference>
<dbReference type="AlphaFoldDB" id="A0A5D6W322"/>
<evidence type="ECO:0000256" key="4">
    <source>
        <dbReference type="ARBA" id="ARBA00022989"/>
    </source>
</evidence>
<feature type="transmembrane region" description="Helical" evidence="6">
    <location>
        <begin position="296"/>
        <end position="316"/>
    </location>
</feature>
<evidence type="ECO:0000256" key="1">
    <source>
        <dbReference type="ARBA" id="ARBA00004651"/>
    </source>
</evidence>
<evidence type="ECO:0000259" key="7">
    <source>
        <dbReference type="Pfam" id="PF00482"/>
    </source>
</evidence>
<comment type="subcellular location">
    <subcellularLocation>
        <location evidence="1">Cell membrane</location>
        <topology evidence="1">Multi-pass membrane protein</topology>
    </subcellularLocation>
</comment>
<reference evidence="8 9" key="1">
    <citation type="submission" date="2019-08" db="EMBL/GenBank/DDBJ databases">
        <title>Selenomonas sp. mPRGC5 and Selenomonas sp. mPRGC8 isolated from ruminal fluid of dairy goat (Capra hircus).</title>
        <authorList>
            <person name="Poothong S."/>
            <person name="Nuengjamnong C."/>
            <person name="Tanasupawat S."/>
        </authorList>
    </citation>
    <scope>NUCLEOTIDE SEQUENCE [LARGE SCALE GENOMIC DNA]</scope>
    <source>
        <strain evidence="9">mPRGC5</strain>
    </source>
</reference>
<evidence type="ECO:0000256" key="2">
    <source>
        <dbReference type="ARBA" id="ARBA00022475"/>
    </source>
</evidence>
<dbReference type="RefSeq" id="WP_149171603.1">
    <property type="nucleotide sequence ID" value="NZ_VTOY01000006.1"/>
</dbReference>
<feature type="transmembrane region" description="Helical" evidence="6">
    <location>
        <begin position="121"/>
        <end position="142"/>
    </location>
</feature>
<protein>
    <submittedName>
        <fullName evidence="8">Secretion system protein F</fullName>
    </submittedName>
</protein>
<keyword evidence="4 6" id="KW-1133">Transmembrane helix</keyword>
<evidence type="ECO:0000313" key="9">
    <source>
        <dbReference type="Proteomes" id="UP000323646"/>
    </source>
</evidence>
<dbReference type="Gene3D" id="1.20.81.30">
    <property type="entry name" value="Type II secretion system (T2SS), domain F"/>
    <property type="match status" value="1"/>
</dbReference>
<evidence type="ECO:0000313" key="8">
    <source>
        <dbReference type="EMBL" id="TYZ22257.1"/>
    </source>
</evidence>
<gene>
    <name evidence="8" type="ORF">FZ040_08540</name>
</gene>
<comment type="caution">
    <text evidence="8">The sequence shown here is derived from an EMBL/GenBank/DDBJ whole genome shotgun (WGS) entry which is preliminary data.</text>
</comment>
<dbReference type="PANTHER" id="PTHR35007:SF1">
    <property type="entry name" value="PILUS ASSEMBLY PROTEIN"/>
    <property type="match status" value="1"/>
</dbReference>
<keyword evidence="2" id="KW-1003">Cell membrane</keyword>
<organism evidence="8 9">
    <name type="scientific">Selenomonas ruminis</name>
    <dbReference type="NCBI Taxonomy" id="2593411"/>
    <lineage>
        <taxon>Bacteria</taxon>
        <taxon>Bacillati</taxon>
        <taxon>Bacillota</taxon>
        <taxon>Negativicutes</taxon>
        <taxon>Selenomonadales</taxon>
        <taxon>Selenomonadaceae</taxon>
        <taxon>Selenomonas</taxon>
    </lineage>
</organism>
<feature type="transmembrane region" description="Helical" evidence="6">
    <location>
        <begin position="261"/>
        <end position="284"/>
    </location>
</feature>
<evidence type="ECO:0000256" key="5">
    <source>
        <dbReference type="ARBA" id="ARBA00023136"/>
    </source>
</evidence>
<accession>A0A5D6W322</accession>
<dbReference type="OrthoDB" id="9803381at2"/>
<dbReference type="Pfam" id="PF00482">
    <property type="entry name" value="T2SSF"/>
    <property type="match status" value="1"/>
</dbReference>
<keyword evidence="9" id="KW-1185">Reference proteome</keyword>
<keyword evidence="5 6" id="KW-0472">Membrane</keyword>
<dbReference type="Proteomes" id="UP000323646">
    <property type="component" value="Unassembled WGS sequence"/>
</dbReference>
<dbReference type="GO" id="GO:0005886">
    <property type="term" value="C:plasma membrane"/>
    <property type="evidence" value="ECO:0007669"/>
    <property type="project" value="UniProtKB-SubCell"/>
</dbReference>
<feature type="domain" description="Type II secretion system protein GspF" evidence="7">
    <location>
        <begin position="157"/>
        <end position="281"/>
    </location>
</feature>